<dbReference type="SUPFAM" id="SSF57586">
    <property type="entry name" value="TNF receptor-like"/>
    <property type="match status" value="1"/>
</dbReference>
<comment type="caution">
    <text evidence="1">Lacks conserved residue(s) required for the propagation of feature annotation.</text>
</comment>
<dbReference type="GO" id="GO:0038023">
    <property type="term" value="F:signaling receptor activity"/>
    <property type="evidence" value="ECO:0007669"/>
    <property type="project" value="TreeGrafter"/>
</dbReference>
<dbReference type="SMART" id="SM00208">
    <property type="entry name" value="TNFR"/>
    <property type="match status" value="2"/>
</dbReference>
<dbReference type="PROSITE" id="PS50050">
    <property type="entry name" value="TNFR_NGFR_2"/>
    <property type="match status" value="1"/>
</dbReference>
<feature type="repeat" description="TNFR-Cys" evidence="1">
    <location>
        <begin position="3"/>
        <end position="42"/>
    </location>
</feature>
<dbReference type="InterPro" id="IPR001368">
    <property type="entry name" value="TNFR/NGFR_Cys_rich_reg"/>
</dbReference>
<dbReference type="OrthoDB" id="9423210at2759"/>
<reference evidence="3 4" key="1">
    <citation type="submission" date="2019-09" db="EMBL/GenBank/DDBJ databases">
        <title>Bird 10,000 Genomes (B10K) Project - Family phase.</title>
        <authorList>
            <person name="Zhang G."/>
        </authorList>
    </citation>
    <scope>NUCLEOTIDE SEQUENCE [LARGE SCALE GENOMIC DNA]</scope>
    <source>
        <strain evidence="3">B10K-DU-029-46</strain>
    </source>
</reference>
<evidence type="ECO:0000259" key="2">
    <source>
        <dbReference type="PROSITE" id="PS50050"/>
    </source>
</evidence>
<evidence type="ECO:0000313" key="4">
    <source>
        <dbReference type="Proteomes" id="UP000582182"/>
    </source>
</evidence>
<dbReference type="Proteomes" id="UP000582182">
    <property type="component" value="Unassembled WGS sequence"/>
</dbReference>
<organism evidence="3 4">
    <name type="scientific">Turnix velox</name>
    <name type="common">Little buttonquail</name>
    <dbReference type="NCBI Taxonomy" id="2529409"/>
    <lineage>
        <taxon>Eukaryota</taxon>
        <taxon>Metazoa</taxon>
        <taxon>Chordata</taxon>
        <taxon>Craniata</taxon>
        <taxon>Vertebrata</taxon>
        <taxon>Euteleostomi</taxon>
        <taxon>Archelosauria</taxon>
        <taxon>Archosauria</taxon>
        <taxon>Dinosauria</taxon>
        <taxon>Saurischia</taxon>
        <taxon>Theropoda</taxon>
        <taxon>Coelurosauria</taxon>
        <taxon>Aves</taxon>
        <taxon>Neognathae</taxon>
        <taxon>Neoaves</taxon>
        <taxon>Charadriiformes</taxon>
        <taxon>Turnicidae</taxon>
        <taxon>Turnix</taxon>
    </lineage>
</organism>
<dbReference type="PANTHER" id="PTHR47139">
    <property type="entry name" value="TUMOR NECROSIS FACTOR RECEPTOR SUPERFAMILY MEMBER 9"/>
    <property type="match status" value="1"/>
</dbReference>
<dbReference type="AlphaFoldDB" id="A0A7L3LD61"/>
<feature type="domain" description="TNFR-Cys" evidence="2">
    <location>
        <begin position="3"/>
        <end position="42"/>
    </location>
</feature>
<dbReference type="EMBL" id="VZTY01014021">
    <property type="protein sequence ID" value="NXU52014.1"/>
    <property type="molecule type" value="Genomic_DNA"/>
</dbReference>
<keyword evidence="4" id="KW-1185">Reference proteome</keyword>
<feature type="disulfide bond" evidence="1">
    <location>
        <begin position="24"/>
        <end position="42"/>
    </location>
</feature>
<gene>
    <name evidence="3" type="primary">Tnfrsf9_0</name>
    <name evidence="3" type="ORF">TURVEL_R09025</name>
</gene>
<dbReference type="Gene3D" id="2.10.50.10">
    <property type="entry name" value="Tumor Necrosis Factor Receptor, subunit A, domain 2"/>
    <property type="match status" value="2"/>
</dbReference>
<evidence type="ECO:0000313" key="3">
    <source>
        <dbReference type="EMBL" id="NXU52014.1"/>
    </source>
</evidence>
<feature type="non-terminal residue" evidence="3">
    <location>
        <position position="1"/>
    </location>
</feature>
<sequence>CRPCPADTFSVVAELGGCTICRKCEGTFEYLRQCSPQSDAECRCREGFRCGGRSCSRCEPGCGEGRESTGRGCQPCPYGTYNDQPEGSCRNWTKCPAEQVLEPGTAAKDVVCKRASNNPTIVTTLPTT</sequence>
<evidence type="ECO:0000256" key="1">
    <source>
        <dbReference type="PROSITE-ProRule" id="PRU00206"/>
    </source>
</evidence>
<feature type="disulfide bond" evidence="1">
    <location>
        <begin position="21"/>
        <end position="34"/>
    </location>
</feature>
<protein>
    <submittedName>
        <fullName evidence="3">TNR9 factor</fullName>
    </submittedName>
</protein>
<name>A0A7L3LD61_9CHAR</name>
<comment type="caution">
    <text evidence="3">The sequence shown here is derived from an EMBL/GenBank/DDBJ whole genome shotgun (WGS) entry which is preliminary data.</text>
</comment>
<dbReference type="Pfam" id="PF00020">
    <property type="entry name" value="TNFR_c6"/>
    <property type="match status" value="2"/>
</dbReference>
<feature type="non-terminal residue" evidence="3">
    <location>
        <position position="128"/>
    </location>
</feature>
<accession>A0A7L3LD61</accession>
<dbReference type="PANTHER" id="PTHR47139:SF1">
    <property type="entry name" value="TUMOR NECROSIS FACTOR RECEPTOR SUPERFAMILY MEMBER 9"/>
    <property type="match status" value="1"/>
</dbReference>
<keyword evidence="1" id="KW-1015">Disulfide bond</keyword>
<dbReference type="GO" id="GO:0042127">
    <property type="term" value="P:regulation of cell population proliferation"/>
    <property type="evidence" value="ECO:0007669"/>
    <property type="project" value="TreeGrafter"/>
</dbReference>
<proteinExistence type="predicted"/>